<comment type="caution">
    <text evidence="1">Lacks conserved residue(s) required for the propagation of feature annotation.</text>
</comment>
<dbReference type="Gene3D" id="3.40.50.2300">
    <property type="match status" value="1"/>
</dbReference>
<evidence type="ECO:0000313" key="5">
    <source>
        <dbReference type="Proteomes" id="UP001521137"/>
    </source>
</evidence>
<feature type="domain" description="Response regulatory" evidence="3">
    <location>
        <begin position="14"/>
        <end position="133"/>
    </location>
</feature>
<keyword evidence="2" id="KW-0175">Coiled coil</keyword>
<dbReference type="SMART" id="SM00448">
    <property type="entry name" value="REC"/>
    <property type="match status" value="1"/>
</dbReference>
<sequence length="548" mass="62912">MIKIPQQKPSALLEVLIIDGQSLVHTLVKSALLDAGIQQVQSAHDAYAAIRLCEETDFDMILIAFDVRSDKDGFNLLEELKFKGHITKTTCVVFLSADTTQGLVNCVVEMEPTDFWVKPLDSSKVKKRVQQILLIEKKLYALRYCFDQAEYPTAIYYAERQLQDESLALYFPHINRLIGRSLFNLAEYQEAYDFYLKLTKEYDYAWVQVGLAATLLKLGKIEEANKLAKILLERDDTRFATYDLLAEYHIDKEEYQIGYEIIQEATKLAPRSLERNKKSWNLARLNHDRMGQYVATRNMAKYAKNSIHDSPDLTVNVIRSSLDLASTMSDAEAGKLLTSTEKTIERLLKEHSSASDLTDQLNVIQARILNLRNNKKDAEDLMTNNVKVKIGPDFENNLDKIKAFHEVGLWEQSMSLLDQLKSDFHHDSFTGKVLSEYLEQESKERQSVRYTPKELGEMASAHYKNKRFRPAYNLLCQAFQLTPTNPNIALSLLKVLVKLAEDINLKAEEEEQAKNCLHMLENEKLKENQLKNFIAYKKSLKGTGLFQE</sequence>
<dbReference type="PROSITE" id="PS50110">
    <property type="entry name" value="RESPONSE_REGULATORY"/>
    <property type="match status" value="1"/>
</dbReference>
<gene>
    <name evidence="4" type="ORF">L0668_09470</name>
</gene>
<dbReference type="SUPFAM" id="SSF52172">
    <property type="entry name" value="CheY-like"/>
    <property type="match status" value="1"/>
</dbReference>
<evidence type="ECO:0000313" key="4">
    <source>
        <dbReference type="EMBL" id="MCF2948334.1"/>
    </source>
</evidence>
<comment type="caution">
    <text evidence="4">The sequence shown here is derived from an EMBL/GenBank/DDBJ whole genome shotgun (WGS) entry which is preliminary data.</text>
</comment>
<organism evidence="4 5">
    <name type="scientific">Paraglaciecola algarum</name>
    <dbReference type="NCBI Taxonomy" id="3050085"/>
    <lineage>
        <taxon>Bacteria</taxon>
        <taxon>Pseudomonadati</taxon>
        <taxon>Pseudomonadota</taxon>
        <taxon>Gammaproteobacteria</taxon>
        <taxon>Alteromonadales</taxon>
        <taxon>Alteromonadaceae</taxon>
        <taxon>Paraglaciecola</taxon>
    </lineage>
</organism>
<dbReference type="Proteomes" id="UP001521137">
    <property type="component" value="Unassembled WGS sequence"/>
</dbReference>
<evidence type="ECO:0000259" key="3">
    <source>
        <dbReference type="PROSITE" id="PS50110"/>
    </source>
</evidence>
<protein>
    <submittedName>
        <fullName evidence="4">Response regulator</fullName>
    </submittedName>
</protein>
<dbReference type="InterPro" id="IPR001789">
    <property type="entry name" value="Sig_transdc_resp-reg_receiver"/>
</dbReference>
<reference evidence="4 5" key="1">
    <citation type="submission" date="2022-01" db="EMBL/GenBank/DDBJ databases">
        <title>Paraglaciecola sp. G1-23.</title>
        <authorList>
            <person name="Jin M.S."/>
            <person name="Han D.M."/>
            <person name="Kim H.M."/>
            <person name="Jeon C.O."/>
        </authorList>
    </citation>
    <scope>NUCLEOTIDE SEQUENCE [LARGE SCALE GENOMIC DNA]</scope>
    <source>
        <strain evidence="4 5">G1-23</strain>
    </source>
</reference>
<dbReference type="EMBL" id="JAKGAS010000004">
    <property type="protein sequence ID" value="MCF2948334.1"/>
    <property type="molecule type" value="Genomic_DNA"/>
</dbReference>
<name>A0ABS9D6M0_9ALTE</name>
<dbReference type="InterPro" id="IPR011006">
    <property type="entry name" value="CheY-like_superfamily"/>
</dbReference>
<accession>A0ABS9D6M0</accession>
<evidence type="ECO:0000256" key="1">
    <source>
        <dbReference type="PROSITE-ProRule" id="PRU00169"/>
    </source>
</evidence>
<proteinExistence type="predicted"/>
<feature type="coiled-coil region" evidence="2">
    <location>
        <begin position="354"/>
        <end position="381"/>
    </location>
</feature>
<dbReference type="Pfam" id="PF00072">
    <property type="entry name" value="Response_reg"/>
    <property type="match status" value="1"/>
</dbReference>
<dbReference type="SUPFAM" id="SSF48452">
    <property type="entry name" value="TPR-like"/>
    <property type="match status" value="1"/>
</dbReference>
<dbReference type="InterPro" id="IPR011990">
    <property type="entry name" value="TPR-like_helical_dom_sf"/>
</dbReference>
<dbReference type="Gene3D" id="1.25.40.10">
    <property type="entry name" value="Tetratricopeptide repeat domain"/>
    <property type="match status" value="1"/>
</dbReference>
<keyword evidence="5" id="KW-1185">Reference proteome</keyword>
<dbReference type="RefSeq" id="WP_235312046.1">
    <property type="nucleotide sequence ID" value="NZ_JAKGAS010000004.1"/>
</dbReference>
<evidence type="ECO:0000256" key="2">
    <source>
        <dbReference type="SAM" id="Coils"/>
    </source>
</evidence>